<keyword evidence="12" id="KW-1185">Reference proteome</keyword>
<keyword evidence="7" id="KW-0547">Nucleotide-binding</keyword>
<name>A0A248TGB2_9BACI</name>
<dbReference type="EMBL" id="CP022983">
    <property type="protein sequence ID" value="ASV67238.1"/>
    <property type="molecule type" value="Genomic_DNA"/>
</dbReference>
<evidence type="ECO:0000256" key="2">
    <source>
        <dbReference type="ARBA" id="ARBA00007599"/>
    </source>
</evidence>
<accession>A0A248TGB2</accession>
<keyword evidence="6" id="KW-0479">Metal-binding</keyword>
<dbReference type="GO" id="GO:0005737">
    <property type="term" value="C:cytoplasm"/>
    <property type="evidence" value="ECO:0007669"/>
    <property type="project" value="UniProtKB-SubCell"/>
</dbReference>
<keyword evidence="9" id="KW-0460">Magnesium</keyword>
<evidence type="ECO:0000256" key="3">
    <source>
        <dbReference type="ARBA" id="ARBA00019010"/>
    </source>
</evidence>
<dbReference type="RefSeq" id="WP_095370813.1">
    <property type="nucleotide sequence ID" value="NZ_CP022983.1"/>
</dbReference>
<proteinExistence type="inferred from homology"/>
<comment type="similarity">
    <text evidence="2">Belongs to the TsaE family.</text>
</comment>
<evidence type="ECO:0000256" key="10">
    <source>
        <dbReference type="ARBA" id="ARBA00032441"/>
    </source>
</evidence>
<dbReference type="Proteomes" id="UP000215137">
    <property type="component" value="Chromosome"/>
</dbReference>
<evidence type="ECO:0000256" key="6">
    <source>
        <dbReference type="ARBA" id="ARBA00022723"/>
    </source>
</evidence>
<dbReference type="OrthoDB" id="9815896at2"/>
<dbReference type="KEGG" id="bko:CKF48_07780"/>
<dbReference type="InterPro" id="IPR003442">
    <property type="entry name" value="T6A_TsaE"/>
</dbReference>
<dbReference type="GO" id="GO:0002949">
    <property type="term" value="P:tRNA threonylcarbamoyladenosine modification"/>
    <property type="evidence" value="ECO:0007669"/>
    <property type="project" value="InterPro"/>
</dbReference>
<dbReference type="InterPro" id="IPR027417">
    <property type="entry name" value="P-loop_NTPase"/>
</dbReference>
<comment type="subcellular location">
    <subcellularLocation>
        <location evidence="1">Cytoplasm</location>
    </subcellularLocation>
</comment>
<dbReference type="GO" id="GO:0046872">
    <property type="term" value="F:metal ion binding"/>
    <property type="evidence" value="ECO:0007669"/>
    <property type="project" value="UniProtKB-KW"/>
</dbReference>
<keyword evidence="11" id="KW-0808">Transferase</keyword>
<evidence type="ECO:0000313" key="11">
    <source>
        <dbReference type="EMBL" id="ASV67238.1"/>
    </source>
</evidence>
<keyword evidence="8" id="KW-0067">ATP-binding</keyword>
<evidence type="ECO:0000256" key="5">
    <source>
        <dbReference type="ARBA" id="ARBA00022694"/>
    </source>
</evidence>
<evidence type="ECO:0000256" key="4">
    <source>
        <dbReference type="ARBA" id="ARBA00022490"/>
    </source>
</evidence>
<evidence type="ECO:0000256" key="9">
    <source>
        <dbReference type="ARBA" id="ARBA00022842"/>
    </source>
</evidence>
<reference evidence="11 12" key="1">
    <citation type="submission" date="2017-08" db="EMBL/GenBank/DDBJ databases">
        <title>Complete Genome Sequence of Bacillus kochii Oregon-R-modENCODE STRAIN BDGP4, isolated from Drosophila melanogaster gut.</title>
        <authorList>
            <person name="Wan K.H."/>
            <person name="Yu C."/>
            <person name="Park S."/>
            <person name="Hammonds A.S."/>
            <person name="Booth B.W."/>
            <person name="Celniker S.E."/>
        </authorList>
    </citation>
    <scope>NUCLEOTIDE SEQUENCE [LARGE SCALE GENOMIC DNA]</scope>
    <source>
        <strain evidence="11 12">BDGP4</strain>
    </source>
</reference>
<dbReference type="PANTHER" id="PTHR33540">
    <property type="entry name" value="TRNA THREONYLCARBAMOYLADENOSINE BIOSYNTHESIS PROTEIN TSAE"/>
    <property type="match status" value="1"/>
</dbReference>
<sequence length="151" mass="17241">MDQFQWDTKNTEETMVFAKRLGEKAAAGDVILLEGDLGAGKTTFTKGLALGLGIERNVNSPTFTIIKEYNGRLPLYHMDVYRVEDGDEDLGFDEYFHGQGVTVVEWAHLIEDQLPEERLKIVIHYTGNEERRIALHPKGKRYVKLCEELVK</sequence>
<evidence type="ECO:0000256" key="7">
    <source>
        <dbReference type="ARBA" id="ARBA00022741"/>
    </source>
</evidence>
<gene>
    <name evidence="11" type="ORF">CKF48_07780</name>
</gene>
<evidence type="ECO:0000256" key="1">
    <source>
        <dbReference type="ARBA" id="ARBA00004496"/>
    </source>
</evidence>
<dbReference type="Gene3D" id="3.40.50.300">
    <property type="entry name" value="P-loop containing nucleotide triphosphate hydrolases"/>
    <property type="match status" value="1"/>
</dbReference>
<dbReference type="GO" id="GO:0005524">
    <property type="term" value="F:ATP binding"/>
    <property type="evidence" value="ECO:0007669"/>
    <property type="project" value="UniProtKB-KW"/>
</dbReference>
<evidence type="ECO:0000256" key="8">
    <source>
        <dbReference type="ARBA" id="ARBA00022840"/>
    </source>
</evidence>
<dbReference type="Pfam" id="PF02367">
    <property type="entry name" value="TsaE"/>
    <property type="match status" value="1"/>
</dbReference>
<dbReference type="PANTHER" id="PTHR33540:SF2">
    <property type="entry name" value="TRNA THREONYLCARBAMOYLADENOSINE BIOSYNTHESIS PROTEIN TSAE"/>
    <property type="match status" value="1"/>
</dbReference>
<organism evidence="11 12">
    <name type="scientific">Cytobacillus kochii</name>
    <dbReference type="NCBI Taxonomy" id="859143"/>
    <lineage>
        <taxon>Bacteria</taxon>
        <taxon>Bacillati</taxon>
        <taxon>Bacillota</taxon>
        <taxon>Bacilli</taxon>
        <taxon>Bacillales</taxon>
        <taxon>Bacillaceae</taxon>
        <taxon>Cytobacillus</taxon>
    </lineage>
</organism>
<dbReference type="FunFam" id="3.40.50.300:FF:000777">
    <property type="entry name" value="tRNA (N6-adenosine(37)-N6)-threonylcarbamoyltransferase complex ATPase TsaE"/>
    <property type="match status" value="1"/>
</dbReference>
<dbReference type="AlphaFoldDB" id="A0A248TGB2"/>
<dbReference type="GO" id="GO:0016740">
    <property type="term" value="F:transferase activity"/>
    <property type="evidence" value="ECO:0007669"/>
    <property type="project" value="UniProtKB-KW"/>
</dbReference>
<evidence type="ECO:0000313" key="12">
    <source>
        <dbReference type="Proteomes" id="UP000215137"/>
    </source>
</evidence>
<keyword evidence="5" id="KW-0819">tRNA processing</keyword>
<protein>
    <recommendedName>
        <fullName evidence="3">tRNA threonylcarbamoyladenosine biosynthesis protein TsaE</fullName>
    </recommendedName>
    <alternativeName>
        <fullName evidence="10">t(6)A37 threonylcarbamoyladenosine biosynthesis protein TsaE</fullName>
    </alternativeName>
</protein>
<dbReference type="SUPFAM" id="SSF52540">
    <property type="entry name" value="P-loop containing nucleoside triphosphate hydrolases"/>
    <property type="match status" value="1"/>
</dbReference>
<dbReference type="NCBIfam" id="TIGR00150">
    <property type="entry name" value="T6A_YjeE"/>
    <property type="match status" value="1"/>
</dbReference>
<keyword evidence="4" id="KW-0963">Cytoplasm</keyword>